<dbReference type="InterPro" id="IPR006319">
    <property type="entry name" value="PEP_synth"/>
</dbReference>
<evidence type="ECO:0000256" key="1">
    <source>
        <dbReference type="ARBA" id="ARBA00007837"/>
    </source>
</evidence>
<dbReference type="PANTHER" id="PTHR43030:SF1">
    <property type="entry name" value="PHOSPHOENOLPYRUVATE SYNTHASE"/>
    <property type="match status" value="1"/>
</dbReference>
<dbReference type="Proteomes" id="UP000228568">
    <property type="component" value="Unassembled WGS sequence"/>
</dbReference>
<evidence type="ECO:0000313" key="6">
    <source>
        <dbReference type="Proteomes" id="UP000228568"/>
    </source>
</evidence>
<evidence type="ECO:0000313" key="5">
    <source>
        <dbReference type="EMBL" id="PIZ95211.1"/>
    </source>
</evidence>
<evidence type="ECO:0000259" key="4">
    <source>
        <dbReference type="Pfam" id="PF00391"/>
    </source>
</evidence>
<reference evidence="6" key="1">
    <citation type="submission" date="2017-09" db="EMBL/GenBank/DDBJ databases">
        <title>Depth-based differentiation of microbial function through sediment-hosted aquifers and enrichment of novel symbionts in the deep terrestrial subsurface.</title>
        <authorList>
            <person name="Probst A.J."/>
            <person name="Ladd B."/>
            <person name="Jarett J.K."/>
            <person name="Geller-Mcgrath D.E."/>
            <person name="Sieber C.M.K."/>
            <person name="Emerson J.B."/>
            <person name="Anantharaman K."/>
            <person name="Thomas B.C."/>
            <person name="Malmstrom R."/>
            <person name="Stieglmeier M."/>
            <person name="Klingl A."/>
            <person name="Woyke T."/>
            <person name="Ryan C.M."/>
            <person name="Banfield J.F."/>
        </authorList>
    </citation>
    <scope>NUCLEOTIDE SEQUENCE [LARGE SCALE GENOMIC DNA]</scope>
</reference>
<keyword evidence="3" id="KW-0067">ATP-binding</keyword>
<dbReference type="GO" id="GO:0008986">
    <property type="term" value="F:pyruvate, water dikinase activity"/>
    <property type="evidence" value="ECO:0007669"/>
    <property type="project" value="InterPro"/>
</dbReference>
<dbReference type="PANTHER" id="PTHR43030">
    <property type="entry name" value="PHOSPHOENOLPYRUVATE SYNTHASE"/>
    <property type="match status" value="1"/>
</dbReference>
<name>A0A2M7V8T2_9BACT</name>
<protein>
    <recommendedName>
        <fullName evidence="4">PEP-utilising enzyme mobile domain-containing protein</fullName>
    </recommendedName>
</protein>
<dbReference type="InterPro" id="IPR036637">
    <property type="entry name" value="Phosphohistidine_dom_sf"/>
</dbReference>
<organism evidence="5 6">
    <name type="scientific">Candidatus Magasanikbacteria bacterium CG_4_10_14_0_2_um_filter_37_12</name>
    <dbReference type="NCBI Taxonomy" id="1974637"/>
    <lineage>
        <taxon>Bacteria</taxon>
        <taxon>Candidatus Magasanikiibacteriota</taxon>
    </lineage>
</organism>
<evidence type="ECO:0000256" key="2">
    <source>
        <dbReference type="ARBA" id="ARBA00022741"/>
    </source>
</evidence>
<dbReference type="SUPFAM" id="SSF52009">
    <property type="entry name" value="Phosphohistidine domain"/>
    <property type="match status" value="1"/>
</dbReference>
<sequence>MSNNKNEFDWIKNIKWVKMKERDIDIALESFYTKGYGEKYFKKIGINFSIGNQLVFSDGRIFFDQKDIDDATHLLLEKKDKLPKYALKITDHCIKQLKKCEQFLKKHKKTNFSKISDGNFRKICSEFIEVIYNLIPQAFFVSEILEKVASEKIIASLKNHTSDPVSLYTKLVIPTQPSRLGREYVERLALALKLQQKNSIDSGIKKYLNKFGWVALYSPIDDLYTKEKILTEIKKLSEKSNLADELKQAKRKEIELKKIAAQAWQTVKLSTHDHLLIKVMQKNAWVRTYRRELISEIFFQMRPMYIKCAQKLNLKFSDLRQVACWEIIEQFNNPEKNFDNMIEDRKSGYVFLQQKDVVQIISGKSISKIFDPEKNSTINAELKGLPVYHGQAVGPVKIIHKKEDLAGFKKGEVLVAPTVGTWMMPAVEKCIAIITDAGGVLSHTAIVAREFKKPCIVATKHATKILKNGQIVTIDTQLNLIKLK</sequence>
<dbReference type="GO" id="GO:0005524">
    <property type="term" value="F:ATP binding"/>
    <property type="evidence" value="ECO:0007669"/>
    <property type="project" value="UniProtKB-KW"/>
</dbReference>
<dbReference type="EMBL" id="PFPK01000018">
    <property type="protein sequence ID" value="PIZ95211.1"/>
    <property type="molecule type" value="Genomic_DNA"/>
</dbReference>
<comment type="similarity">
    <text evidence="1">Belongs to the PEP-utilizing enzyme family.</text>
</comment>
<evidence type="ECO:0000256" key="3">
    <source>
        <dbReference type="ARBA" id="ARBA00022840"/>
    </source>
</evidence>
<gene>
    <name evidence="5" type="ORF">COX81_01545</name>
</gene>
<accession>A0A2M7V8T2</accession>
<keyword evidence="2" id="KW-0547">Nucleotide-binding</keyword>
<comment type="caution">
    <text evidence="5">The sequence shown here is derived from an EMBL/GenBank/DDBJ whole genome shotgun (WGS) entry which is preliminary data.</text>
</comment>
<dbReference type="Pfam" id="PF00391">
    <property type="entry name" value="PEP-utilizers"/>
    <property type="match status" value="1"/>
</dbReference>
<feature type="domain" description="PEP-utilising enzyme mobile" evidence="4">
    <location>
        <begin position="408"/>
        <end position="476"/>
    </location>
</feature>
<proteinExistence type="inferred from homology"/>
<dbReference type="AlphaFoldDB" id="A0A2M7V8T2"/>
<dbReference type="InterPro" id="IPR008279">
    <property type="entry name" value="PEP-util_enz_mobile_dom"/>
</dbReference>
<dbReference type="Gene3D" id="3.50.30.10">
    <property type="entry name" value="Phosphohistidine domain"/>
    <property type="match status" value="1"/>
</dbReference>